<dbReference type="InterPro" id="IPR020583">
    <property type="entry name" value="Inositol_monoP_metal-BS"/>
</dbReference>
<dbReference type="Gene3D" id="3.40.190.80">
    <property type="match status" value="1"/>
</dbReference>
<feature type="binding site" evidence="6">
    <location>
        <position position="221"/>
    </location>
    <ligand>
        <name>Mg(2+)</name>
        <dbReference type="ChEBI" id="CHEBI:18420"/>
        <label>1</label>
        <note>catalytic</note>
    </ligand>
</feature>
<evidence type="ECO:0000256" key="4">
    <source>
        <dbReference type="ARBA" id="ARBA00022801"/>
    </source>
</evidence>
<sequence length="266" mass="28639">MALALRHQDDEALLLIPDTIAQLAERLADASGAVLRRYYRTNVAVDAKSDDSPVTLADREAEALLRELIRAIRPADVIIGEEYGTDGEDPTWTWVLDPIDGTRAFITGRPLFGTLIGVLYEGRPVIGVIDLPITGDRWVGVADRPTLFNGRPCRTRACADLGQAYFATTSPDLFPSADVPLFEQLRDATRQTIYGGDCCNYGYLASGFLDVVAESGLKLHDFAALAPVIEGAGGAIVDWSGRPLTAESDGRVLAVGDARLLKPILG</sequence>
<name>A0A4D7CBS0_9SPHN</name>
<feature type="binding site" evidence="6">
    <location>
        <position position="81"/>
    </location>
    <ligand>
        <name>Mg(2+)</name>
        <dbReference type="ChEBI" id="CHEBI:18420"/>
        <label>1</label>
        <note>catalytic</note>
    </ligand>
</feature>
<dbReference type="PROSITE" id="PS00629">
    <property type="entry name" value="IMP_1"/>
    <property type="match status" value="1"/>
</dbReference>
<keyword evidence="4" id="KW-0378">Hydrolase</keyword>
<dbReference type="Proteomes" id="UP000298714">
    <property type="component" value="Chromosome"/>
</dbReference>
<feature type="binding site" evidence="6">
    <location>
        <position position="100"/>
    </location>
    <ligand>
        <name>Mg(2+)</name>
        <dbReference type="ChEBI" id="CHEBI:18420"/>
        <label>1</label>
        <note>catalytic</note>
    </ligand>
</feature>
<dbReference type="PANTHER" id="PTHR43200">
    <property type="entry name" value="PHOSPHATASE"/>
    <property type="match status" value="1"/>
</dbReference>
<dbReference type="Pfam" id="PF00459">
    <property type="entry name" value="Inositol_P"/>
    <property type="match status" value="1"/>
</dbReference>
<comment type="cofactor">
    <cofactor evidence="1 6">
        <name>Mg(2+)</name>
        <dbReference type="ChEBI" id="CHEBI:18420"/>
    </cofactor>
</comment>
<accession>A0A4D7CBS0</accession>
<gene>
    <name evidence="7" type="ORF">E6W36_03970</name>
</gene>
<organism evidence="7 8">
    <name type="scientific">Hankyongella ginsenosidimutans</name>
    <dbReference type="NCBI Taxonomy" id="1763828"/>
    <lineage>
        <taxon>Bacteria</taxon>
        <taxon>Pseudomonadati</taxon>
        <taxon>Pseudomonadota</taxon>
        <taxon>Alphaproteobacteria</taxon>
        <taxon>Sphingomonadales</taxon>
        <taxon>Sphingomonadaceae</taxon>
        <taxon>Hankyongella</taxon>
    </lineage>
</organism>
<dbReference type="InterPro" id="IPR000760">
    <property type="entry name" value="Inositol_monophosphatase-like"/>
</dbReference>
<keyword evidence="8" id="KW-1185">Reference proteome</keyword>
<keyword evidence="3 6" id="KW-0479">Metal-binding</keyword>
<proteinExistence type="inferred from homology"/>
<keyword evidence="5 6" id="KW-0460">Magnesium</keyword>
<dbReference type="GO" id="GO:0016791">
    <property type="term" value="F:phosphatase activity"/>
    <property type="evidence" value="ECO:0007669"/>
    <property type="project" value="UniProtKB-ARBA"/>
</dbReference>
<feature type="binding site" evidence="6">
    <location>
        <position position="99"/>
    </location>
    <ligand>
        <name>Mg(2+)</name>
        <dbReference type="ChEBI" id="CHEBI:18420"/>
        <label>1</label>
        <note>catalytic</note>
    </ligand>
</feature>
<evidence type="ECO:0000256" key="5">
    <source>
        <dbReference type="ARBA" id="ARBA00022842"/>
    </source>
</evidence>
<evidence type="ECO:0000256" key="6">
    <source>
        <dbReference type="PIRSR" id="PIRSR600760-2"/>
    </source>
</evidence>
<dbReference type="PRINTS" id="PR00377">
    <property type="entry name" value="IMPHPHTASES"/>
</dbReference>
<evidence type="ECO:0000313" key="8">
    <source>
        <dbReference type="Proteomes" id="UP000298714"/>
    </source>
</evidence>
<dbReference type="Gene3D" id="3.30.540.10">
    <property type="entry name" value="Fructose-1,6-Bisphosphatase, subunit A, domain 1"/>
    <property type="match status" value="1"/>
</dbReference>
<dbReference type="RefSeq" id="WP_222873852.1">
    <property type="nucleotide sequence ID" value="NZ_CP039704.1"/>
</dbReference>
<dbReference type="CDD" id="cd01641">
    <property type="entry name" value="Bacterial_IMPase_like_1"/>
    <property type="match status" value="1"/>
</dbReference>
<evidence type="ECO:0000313" key="7">
    <source>
        <dbReference type="EMBL" id="QCI79042.1"/>
    </source>
</evidence>
<dbReference type="EMBL" id="CP039704">
    <property type="protein sequence ID" value="QCI79042.1"/>
    <property type="molecule type" value="Genomic_DNA"/>
</dbReference>
<evidence type="ECO:0000256" key="2">
    <source>
        <dbReference type="ARBA" id="ARBA00009759"/>
    </source>
</evidence>
<evidence type="ECO:0000256" key="3">
    <source>
        <dbReference type="ARBA" id="ARBA00022723"/>
    </source>
</evidence>
<dbReference type="KEGG" id="hgn:E6W36_03970"/>
<feature type="binding site" evidence="6">
    <location>
        <position position="97"/>
    </location>
    <ligand>
        <name>Mg(2+)</name>
        <dbReference type="ChEBI" id="CHEBI:18420"/>
        <label>1</label>
        <note>catalytic</note>
    </ligand>
</feature>
<reference evidence="8" key="1">
    <citation type="submission" date="2019-04" db="EMBL/GenBank/DDBJ databases">
        <title>Complete genome sequence of Sphingomonas sp. W1-2-3.</title>
        <authorList>
            <person name="Im W.T."/>
        </authorList>
    </citation>
    <scope>NUCLEOTIDE SEQUENCE [LARGE SCALE GENOMIC DNA]</scope>
    <source>
        <strain evidence="8">W1-2-3</strain>
    </source>
</reference>
<dbReference type="SUPFAM" id="SSF56655">
    <property type="entry name" value="Carbohydrate phosphatase"/>
    <property type="match status" value="1"/>
</dbReference>
<comment type="similarity">
    <text evidence="2">Belongs to the inositol monophosphatase superfamily.</text>
</comment>
<evidence type="ECO:0000256" key="1">
    <source>
        <dbReference type="ARBA" id="ARBA00001946"/>
    </source>
</evidence>
<protein>
    <submittedName>
        <fullName evidence="7">Histidinol phosphate phosphatase</fullName>
    </submittedName>
</protein>
<dbReference type="PANTHER" id="PTHR43200:SF6">
    <property type="entry name" value="3'(2'),5'-BISPHOSPHATE NUCLEOTIDASE"/>
    <property type="match status" value="1"/>
</dbReference>
<dbReference type="GO" id="GO:0046872">
    <property type="term" value="F:metal ion binding"/>
    <property type="evidence" value="ECO:0007669"/>
    <property type="project" value="UniProtKB-KW"/>
</dbReference>
<dbReference type="GO" id="GO:0000105">
    <property type="term" value="P:L-histidine biosynthetic process"/>
    <property type="evidence" value="ECO:0007669"/>
    <property type="project" value="TreeGrafter"/>
</dbReference>
<dbReference type="InterPro" id="IPR051090">
    <property type="entry name" value="Inositol_monoP_superfamily"/>
</dbReference>
<dbReference type="AlphaFoldDB" id="A0A4D7CBS0"/>